<organism evidence="1 2">
    <name type="scientific">Edaphosphingomonas haloaromaticamans</name>
    <dbReference type="NCBI Taxonomy" id="653954"/>
    <lineage>
        <taxon>Bacteria</taxon>
        <taxon>Pseudomonadati</taxon>
        <taxon>Pseudomonadota</taxon>
        <taxon>Alphaproteobacteria</taxon>
        <taxon>Sphingomonadales</taxon>
        <taxon>Rhizorhabdaceae</taxon>
        <taxon>Edaphosphingomonas</taxon>
    </lineage>
</organism>
<dbReference type="AlphaFoldDB" id="A0A1S1HBR4"/>
<evidence type="ECO:0000313" key="1">
    <source>
        <dbReference type="EMBL" id="OHT19066.1"/>
    </source>
</evidence>
<proteinExistence type="predicted"/>
<keyword evidence="2" id="KW-1185">Reference proteome</keyword>
<dbReference type="RefSeq" id="WP_070932872.1">
    <property type="nucleotide sequence ID" value="NZ_MIPT01000001.1"/>
</dbReference>
<sequence>MTVAATKQLAAALAAWLGPIGPVELIDHRTADWASATFVGQRHDIRLRIATAAPLPPGLTEDLAEADLPMAGHVAADILLAGITAGDGAVLLDIEALTLVDA</sequence>
<reference evidence="1 2" key="1">
    <citation type="submission" date="2016-09" db="EMBL/GenBank/DDBJ databases">
        <title>Metabolic pathway, cell adaptation mechanisms and a novel monoxygenase revealed through proteogenomic-transcription analysis of a Sphingomonas haloaromaticamans strain degrading the fungicide ortho-phenylphenol.</title>
        <authorList>
            <person name="Perruchon C."/>
            <person name="Papadopoulou E.S."/>
            <person name="Rousidou C."/>
            <person name="Vasileiadis S."/>
            <person name="Tanou G."/>
            <person name="Amoutzias G."/>
            <person name="Molassiotis A."/>
            <person name="Karpouzas D.G."/>
        </authorList>
    </citation>
    <scope>NUCLEOTIDE SEQUENCE [LARGE SCALE GENOMIC DNA]</scope>
    <source>
        <strain evidence="1 2">P3</strain>
    </source>
</reference>
<comment type="caution">
    <text evidence="1">The sequence shown here is derived from an EMBL/GenBank/DDBJ whole genome shotgun (WGS) entry which is preliminary data.</text>
</comment>
<protein>
    <submittedName>
        <fullName evidence="1">Uncharacterized protein</fullName>
    </submittedName>
</protein>
<dbReference type="OrthoDB" id="7473760at2"/>
<gene>
    <name evidence="1" type="ORF">BHE75_01048</name>
</gene>
<dbReference type="Proteomes" id="UP000179467">
    <property type="component" value="Unassembled WGS sequence"/>
</dbReference>
<accession>A0A1S1HBR4</accession>
<name>A0A1S1HBR4_9SPHN</name>
<dbReference type="EMBL" id="MIPT01000001">
    <property type="protein sequence ID" value="OHT19066.1"/>
    <property type="molecule type" value="Genomic_DNA"/>
</dbReference>
<evidence type="ECO:0000313" key="2">
    <source>
        <dbReference type="Proteomes" id="UP000179467"/>
    </source>
</evidence>